<comment type="caution">
    <text evidence="4">The sequence shown here is derived from an EMBL/GenBank/DDBJ whole genome shotgun (WGS) entry which is preliminary data.</text>
</comment>
<name>A0A812NMH1_SYMPI</name>
<evidence type="ECO:0000313" key="5">
    <source>
        <dbReference type="Proteomes" id="UP000649617"/>
    </source>
</evidence>
<feature type="region of interest" description="Disordered" evidence="1">
    <location>
        <begin position="509"/>
        <end position="531"/>
    </location>
</feature>
<evidence type="ECO:0000256" key="1">
    <source>
        <dbReference type="SAM" id="MobiDB-lite"/>
    </source>
</evidence>
<dbReference type="Gene3D" id="2.60.120.10">
    <property type="entry name" value="Jelly Rolls"/>
    <property type="match status" value="1"/>
</dbReference>
<sequence>MIANIINDILDHHASHTPDAECVVESKQRLTFAEVRSQVDQIAKALLAKGIQPGDRVATLSPPGLNFWLTYLAATSIGAIWHGINPVYRSREFAYLLSDATPSLIFCQSPFDNRYYDTELQATENCVECFVTHGEPQGDAISFATFLKEGEHINQQTLDLARAAVKPEDIAVIVYTSGTTGQPKGAMLSQGTITASAITNAHWMGERLDSTVCAAPTNHVGALNNVCMNVFAAGGRIIFYHRVDIQALGEIRRNELPTYMVTSPTGFMMTMQSPEFDASRLNHTELIVCGGATTPLSILDAWRGVDCPISSVYGQTETCGIITHTSLDAPLLDVAETIGKPLEGCEVRIANDKGTPCDPGETGELQFRGPYVMSGYYNRPEATAEAFTSDGYLRTGDLGYAREDGNLVFVGRIKEMFKSGGYNVYPLEIEQAITEHPAVLLCAVLPIPHPLFQEVGHAFVMTHEGQSVTPAELRDYLADKIANYKVPKSFSIEAALPLLPNGKVDKQQLASRLTDQPQSEGQHYQQHAKANEKVRDLMPARLQLKLDEKLAEIRDEYKSFSEQKDLAWNLAYAEGFEAYTAAGARAQMSERVFDYMKDPIRDLMLWHIMEEMEHRTVAFDVFEALCGKYWYRLRVGLWAQKHFTSLGAELTQLMIEAFPDLIAQHQNSKARHIREQNFKRYRKEDTMQTDTSQTKSSALPIVPLTGAAEALHIGNDDTPFVDIGDGTLIQLLLADLTQNIWATRNRMQPGTSVITHYHTGPVYAFTLQGQWYYKEYPETVNGPGSFLMEPSGSVHTLTIPEDQTEETIVWFLMHGTNINIDAEGNVVSIADAHNVLKGYRLLCEQQKVSHHNVIVMGEI</sequence>
<evidence type="ECO:0000313" key="4">
    <source>
        <dbReference type="EMBL" id="CAE7314129.1"/>
    </source>
</evidence>
<reference evidence="4" key="1">
    <citation type="submission" date="2021-02" db="EMBL/GenBank/DDBJ databases">
        <authorList>
            <person name="Dougan E. K."/>
            <person name="Rhodes N."/>
            <person name="Thang M."/>
            <person name="Chan C."/>
        </authorList>
    </citation>
    <scope>NUCLEOTIDE SEQUENCE</scope>
</reference>
<dbReference type="Pfam" id="PF00501">
    <property type="entry name" value="AMP-binding"/>
    <property type="match status" value="1"/>
</dbReference>
<evidence type="ECO:0000259" key="2">
    <source>
        <dbReference type="Pfam" id="PF00501"/>
    </source>
</evidence>
<feature type="compositionally biased region" description="Polar residues" evidence="1">
    <location>
        <begin position="509"/>
        <end position="525"/>
    </location>
</feature>
<dbReference type="Pfam" id="PF10118">
    <property type="entry name" value="Metal_hydrol"/>
    <property type="match status" value="1"/>
</dbReference>
<dbReference type="InterPro" id="IPR000873">
    <property type="entry name" value="AMP-dep_synth/lig_dom"/>
</dbReference>
<dbReference type="Gene3D" id="3.30.300.30">
    <property type="match status" value="1"/>
</dbReference>
<dbReference type="InterPro" id="IPR016516">
    <property type="entry name" value="UCP07580"/>
</dbReference>
<dbReference type="InterPro" id="IPR014710">
    <property type="entry name" value="RmlC-like_jellyroll"/>
</dbReference>
<dbReference type="InterPro" id="IPR050237">
    <property type="entry name" value="ATP-dep_AMP-bd_enzyme"/>
</dbReference>
<proteinExistence type="predicted"/>
<dbReference type="PANTHER" id="PTHR43767">
    <property type="entry name" value="LONG-CHAIN-FATTY-ACID--COA LIGASE"/>
    <property type="match status" value="1"/>
</dbReference>
<dbReference type="SUPFAM" id="SSF51182">
    <property type="entry name" value="RmlC-like cupins"/>
    <property type="match status" value="1"/>
</dbReference>
<organism evidence="4 5">
    <name type="scientific">Symbiodinium pilosum</name>
    <name type="common">Dinoflagellate</name>
    <dbReference type="NCBI Taxonomy" id="2952"/>
    <lineage>
        <taxon>Eukaryota</taxon>
        <taxon>Sar</taxon>
        <taxon>Alveolata</taxon>
        <taxon>Dinophyceae</taxon>
        <taxon>Suessiales</taxon>
        <taxon>Symbiodiniaceae</taxon>
        <taxon>Symbiodinium</taxon>
    </lineage>
</organism>
<dbReference type="PANTHER" id="PTHR43767:SF1">
    <property type="entry name" value="NONRIBOSOMAL PEPTIDE SYNTHASE PES1 (EUROFUNG)-RELATED"/>
    <property type="match status" value="1"/>
</dbReference>
<dbReference type="CDD" id="cd20302">
    <property type="entry name" value="cupin_DAD"/>
    <property type="match status" value="1"/>
</dbReference>
<dbReference type="InterPro" id="IPR045851">
    <property type="entry name" value="AMP-bd_C_sf"/>
</dbReference>
<protein>
    <submittedName>
        <fullName evidence="4">YdaB protein</fullName>
    </submittedName>
</protein>
<dbReference type="PROSITE" id="PS00455">
    <property type="entry name" value="AMP_BINDING"/>
    <property type="match status" value="1"/>
</dbReference>
<dbReference type="Pfam" id="PF12973">
    <property type="entry name" value="Cupin_7"/>
    <property type="match status" value="1"/>
</dbReference>
<dbReference type="AlphaFoldDB" id="A0A812NMH1"/>
<dbReference type="InterPro" id="IPR020845">
    <property type="entry name" value="AMP-binding_CS"/>
</dbReference>
<dbReference type="InterPro" id="IPR025979">
    <property type="entry name" value="ChrR-like_cupin_dom"/>
</dbReference>
<dbReference type="InterPro" id="IPR011051">
    <property type="entry name" value="RmlC_Cupin_sf"/>
</dbReference>
<dbReference type="InterPro" id="IPR042099">
    <property type="entry name" value="ANL_N_sf"/>
</dbReference>
<feature type="domain" description="AMP-dependent synthetase/ligase" evidence="2">
    <location>
        <begin position="10"/>
        <end position="377"/>
    </location>
</feature>
<dbReference type="Proteomes" id="UP000649617">
    <property type="component" value="Unassembled WGS sequence"/>
</dbReference>
<gene>
    <name evidence="4" type="primary">ydaB</name>
    <name evidence="4" type="ORF">SPIL2461_LOCUS7187</name>
</gene>
<dbReference type="Gene3D" id="3.40.50.12780">
    <property type="entry name" value="N-terminal domain of ligase-like"/>
    <property type="match status" value="1"/>
</dbReference>
<dbReference type="OrthoDB" id="10253869at2759"/>
<dbReference type="EMBL" id="CAJNIZ010011113">
    <property type="protein sequence ID" value="CAE7314129.1"/>
    <property type="molecule type" value="Genomic_DNA"/>
</dbReference>
<feature type="domain" description="ChrR-like cupin" evidence="3">
    <location>
        <begin position="713"/>
        <end position="815"/>
    </location>
</feature>
<keyword evidence="5" id="KW-1185">Reference proteome</keyword>
<dbReference type="SUPFAM" id="SSF56801">
    <property type="entry name" value="Acetyl-CoA synthetase-like"/>
    <property type="match status" value="1"/>
</dbReference>
<evidence type="ECO:0000259" key="3">
    <source>
        <dbReference type="Pfam" id="PF12973"/>
    </source>
</evidence>
<accession>A0A812NMH1</accession>
<dbReference type="GO" id="GO:0016878">
    <property type="term" value="F:acid-thiol ligase activity"/>
    <property type="evidence" value="ECO:0007669"/>
    <property type="project" value="UniProtKB-ARBA"/>
</dbReference>